<accession>A0ABR0QAQ8</accession>
<gene>
    <name evidence="2" type="ORF">PVK06_011837</name>
</gene>
<feature type="region of interest" description="Disordered" evidence="1">
    <location>
        <begin position="192"/>
        <end position="221"/>
    </location>
</feature>
<dbReference type="EMBL" id="JARKNE010000004">
    <property type="protein sequence ID" value="KAK5836088.1"/>
    <property type="molecule type" value="Genomic_DNA"/>
</dbReference>
<evidence type="ECO:0000313" key="3">
    <source>
        <dbReference type="Proteomes" id="UP001358586"/>
    </source>
</evidence>
<reference evidence="2 3" key="1">
    <citation type="submission" date="2023-03" db="EMBL/GenBank/DDBJ databases">
        <title>WGS of Gossypium arboreum.</title>
        <authorList>
            <person name="Yu D."/>
        </authorList>
    </citation>
    <scope>NUCLEOTIDE SEQUENCE [LARGE SCALE GENOMIC DNA]</scope>
    <source>
        <tissue evidence="2">Leaf</tissue>
    </source>
</reference>
<evidence type="ECO:0000313" key="2">
    <source>
        <dbReference type="EMBL" id="KAK5836088.1"/>
    </source>
</evidence>
<name>A0ABR0QAQ8_GOSAR</name>
<keyword evidence="3" id="KW-1185">Reference proteome</keyword>
<protein>
    <submittedName>
        <fullName evidence="2">Uncharacterized protein</fullName>
    </submittedName>
</protein>
<sequence length="275" mass="30970">MSSSHGKKTVVLASKKRKGAASSSGVGRYIDWATLEHIQLANVVRALLTTDPWGLFFEIVELTYLKFTMELCSTFHLQTVMTNFDDPGTVQLCIGDLVRQLSVPEFRITLGLYMEEFMDDNGATQERGHLYRALCDSTGSALRALQHSSPIILPHSHRPDIPIGHLEHAKYEDDRETTWHLPSSILPCPTEEEDLEDITDDVPPCHEDPPSQPPPPSRPVHTAASYANISERLTRFKQQCFQRFDNIDATLQQICQHFHISSPPSPRKPSNDEDV</sequence>
<dbReference type="Proteomes" id="UP001358586">
    <property type="component" value="Chromosome 4"/>
</dbReference>
<organism evidence="2 3">
    <name type="scientific">Gossypium arboreum</name>
    <name type="common">Tree cotton</name>
    <name type="synonym">Gossypium nanking</name>
    <dbReference type="NCBI Taxonomy" id="29729"/>
    <lineage>
        <taxon>Eukaryota</taxon>
        <taxon>Viridiplantae</taxon>
        <taxon>Streptophyta</taxon>
        <taxon>Embryophyta</taxon>
        <taxon>Tracheophyta</taxon>
        <taxon>Spermatophyta</taxon>
        <taxon>Magnoliopsida</taxon>
        <taxon>eudicotyledons</taxon>
        <taxon>Gunneridae</taxon>
        <taxon>Pentapetalae</taxon>
        <taxon>rosids</taxon>
        <taxon>malvids</taxon>
        <taxon>Malvales</taxon>
        <taxon>Malvaceae</taxon>
        <taxon>Malvoideae</taxon>
        <taxon>Gossypium</taxon>
    </lineage>
</organism>
<proteinExistence type="predicted"/>
<evidence type="ECO:0000256" key="1">
    <source>
        <dbReference type="SAM" id="MobiDB-lite"/>
    </source>
</evidence>
<comment type="caution">
    <text evidence="2">The sequence shown here is derived from an EMBL/GenBank/DDBJ whole genome shotgun (WGS) entry which is preliminary data.</text>
</comment>